<dbReference type="HOGENOM" id="CLU_065220_0_0_1"/>
<dbReference type="FunCoup" id="G0VKJ8">
    <property type="interactions" value="46"/>
</dbReference>
<reference key="2">
    <citation type="submission" date="2011-08" db="EMBL/GenBank/DDBJ databases">
        <title>Genome sequence of Naumovozyma castellii.</title>
        <authorList>
            <person name="Gordon J.L."/>
            <person name="Armisen D."/>
            <person name="Proux-Wera E."/>
            <person name="OhEigeartaigh S.S."/>
            <person name="Byrne K.P."/>
            <person name="Wolfe K.H."/>
        </authorList>
    </citation>
    <scope>NUCLEOTIDE SEQUENCE</scope>
    <source>
        <strain>Type strain:CBS 4309</strain>
    </source>
</reference>
<evidence type="ECO:0000313" key="2">
    <source>
        <dbReference type="Proteomes" id="UP000001640"/>
    </source>
</evidence>
<proteinExistence type="predicted"/>
<reference evidence="1 2" key="1">
    <citation type="journal article" date="2011" name="Proc. Natl. Acad. Sci. U.S.A.">
        <title>Evolutionary erosion of yeast sex chromosomes by mating-type switching accidents.</title>
        <authorList>
            <person name="Gordon J.L."/>
            <person name="Armisen D."/>
            <person name="Proux-Wera E."/>
            <person name="Oheigeartaigh S.S."/>
            <person name="Byrne K.P."/>
            <person name="Wolfe K.H."/>
        </authorList>
    </citation>
    <scope>NUCLEOTIDE SEQUENCE [LARGE SCALE GENOMIC DNA]</scope>
    <source>
        <strain evidence="2">ATCC 76901 / BCRC 22586 / CBS 4309 / NBRC 1992 / NRRL Y-12630</strain>
    </source>
</reference>
<keyword evidence="2" id="KW-1185">Reference proteome</keyword>
<evidence type="ECO:0000313" key="1">
    <source>
        <dbReference type="EMBL" id="CCC72035.1"/>
    </source>
</evidence>
<dbReference type="OrthoDB" id="4031722at2759"/>
<dbReference type="RefSeq" id="XP_003678374.1">
    <property type="nucleotide sequence ID" value="XM_003678326.1"/>
</dbReference>
<dbReference type="KEGG" id="ncs:NCAS_0J00560"/>
<protein>
    <submittedName>
        <fullName evidence="1">Uncharacterized protein</fullName>
    </submittedName>
</protein>
<name>G0VKJ8_NAUCA</name>
<organism evidence="1 2">
    <name type="scientific">Naumovozyma castellii</name>
    <name type="common">Yeast</name>
    <name type="synonym">Saccharomyces castellii</name>
    <dbReference type="NCBI Taxonomy" id="27288"/>
    <lineage>
        <taxon>Eukaryota</taxon>
        <taxon>Fungi</taxon>
        <taxon>Dikarya</taxon>
        <taxon>Ascomycota</taxon>
        <taxon>Saccharomycotina</taxon>
        <taxon>Saccharomycetes</taxon>
        <taxon>Saccharomycetales</taxon>
        <taxon>Saccharomycetaceae</taxon>
        <taxon>Naumovozyma</taxon>
    </lineage>
</organism>
<dbReference type="InParanoid" id="G0VKJ8"/>
<dbReference type="OMA" id="LLIHYIE"/>
<accession>G0VKJ8</accession>
<dbReference type="EMBL" id="HE576761">
    <property type="protein sequence ID" value="CCC72035.1"/>
    <property type="molecule type" value="Genomic_DNA"/>
</dbReference>
<dbReference type="AlphaFoldDB" id="G0VKJ8"/>
<dbReference type="GeneID" id="96905733"/>
<dbReference type="Proteomes" id="UP000001640">
    <property type="component" value="Chromosome 10"/>
</dbReference>
<gene>
    <name evidence="1" type="primary">NCAS0J00560</name>
    <name evidence="1" type="ordered locus">NCAS_0J00560</name>
</gene>
<dbReference type="eggNOG" id="ENOG502S58H">
    <property type="taxonomic scope" value="Eukaryota"/>
</dbReference>
<sequence length="313" mass="36274">MGILSKALMRTLKGNEELHVQMASTKKVPEQFRFKSERTLPMVRFWNRRGIFLFSSRQSLDKFKAEGSSFGFAPTNKEGVGIPLFHIVRELLDLVPTFNIYKYEIVSVNDPPVYSTEAELISDNGNFKLYKIPFCKINMTVDLTRIQYNFHFFSTPVDKQADTSLIKQPNFRDMDTEIDSYIMRWHINYTPILTNSHYTLELLPANMTSLYDNKSLTVRNNMMGEPVYDKFVVGHLTSDTSDLLPKTTSKVAKLIVGETKINSFGISDIPWNTQVLACQSLLIHYIDEIKERETSRKKKRRNRNNLVTNQMLF</sequence>